<dbReference type="Gene3D" id="3.90.190.10">
    <property type="entry name" value="Protein tyrosine phosphatase superfamily"/>
    <property type="match status" value="1"/>
</dbReference>
<dbReference type="Pfam" id="PF00102">
    <property type="entry name" value="Y_phosphatase"/>
    <property type="match status" value="1"/>
</dbReference>
<feature type="region of interest" description="Disordered" evidence="1">
    <location>
        <begin position="1"/>
        <end position="24"/>
    </location>
</feature>
<dbReference type="SUPFAM" id="SSF52799">
    <property type="entry name" value="(Phosphotyrosine protein) phosphatases II"/>
    <property type="match status" value="1"/>
</dbReference>
<evidence type="ECO:0000313" key="4">
    <source>
        <dbReference type="Proteomes" id="UP000271162"/>
    </source>
</evidence>
<dbReference type="InterPro" id="IPR000242">
    <property type="entry name" value="PTP_cat"/>
</dbReference>
<organism evidence="5">
    <name type="scientific">Nippostrongylus brasiliensis</name>
    <name type="common">Rat hookworm</name>
    <dbReference type="NCBI Taxonomy" id="27835"/>
    <lineage>
        <taxon>Eukaryota</taxon>
        <taxon>Metazoa</taxon>
        <taxon>Ecdysozoa</taxon>
        <taxon>Nematoda</taxon>
        <taxon>Chromadorea</taxon>
        <taxon>Rhabditida</taxon>
        <taxon>Rhabditina</taxon>
        <taxon>Rhabditomorpha</taxon>
        <taxon>Strongyloidea</taxon>
        <taxon>Heligmosomidae</taxon>
        <taxon>Nippostrongylus</taxon>
    </lineage>
</organism>
<evidence type="ECO:0000256" key="1">
    <source>
        <dbReference type="SAM" id="MobiDB-lite"/>
    </source>
</evidence>
<reference evidence="5" key="1">
    <citation type="submission" date="2017-02" db="UniProtKB">
        <authorList>
            <consortium name="WormBaseParasite"/>
        </authorList>
    </citation>
    <scope>IDENTIFICATION</scope>
</reference>
<dbReference type="PRINTS" id="PR00700">
    <property type="entry name" value="PRTYPHPHTASE"/>
</dbReference>
<accession>A0A0N4Y1T8</accession>
<reference evidence="3 4" key="2">
    <citation type="submission" date="2018-11" db="EMBL/GenBank/DDBJ databases">
        <authorList>
            <consortium name="Pathogen Informatics"/>
        </authorList>
    </citation>
    <scope>NUCLEOTIDE SEQUENCE [LARGE SCALE GENOMIC DNA]</scope>
</reference>
<sequence>MQGSGAQEPAVENDMATPQGAQERDKMAVWHLDKCGSSTKEKEDGATIMKDGPLFATVKDFWRMVWQENVYYVVMLCRVLEEGKRRSAECFEPTIEHSTLYGPIKVTLKKTKWEGPIKFSQLELEYLHESRQINHYQWQDWVDSTAPTSGTLVELLKKVRGKSTVGA</sequence>
<dbReference type="EMBL" id="UYSL01020167">
    <property type="protein sequence ID" value="VDL73201.1"/>
    <property type="molecule type" value="Genomic_DNA"/>
</dbReference>
<dbReference type="SMART" id="SM00194">
    <property type="entry name" value="PTPc"/>
    <property type="match status" value="1"/>
</dbReference>
<proteinExistence type="predicted"/>
<dbReference type="AlphaFoldDB" id="A0A0N4Y1T8"/>
<dbReference type="PANTHER" id="PTHR46163">
    <property type="entry name" value="TYROSINE-PROTEIN PHOSPHATASE-RELATED"/>
    <property type="match status" value="1"/>
</dbReference>
<keyword evidence="4" id="KW-1185">Reference proteome</keyword>
<dbReference type="GO" id="GO:0004725">
    <property type="term" value="F:protein tyrosine phosphatase activity"/>
    <property type="evidence" value="ECO:0007669"/>
    <property type="project" value="InterPro"/>
</dbReference>
<evidence type="ECO:0000259" key="2">
    <source>
        <dbReference type="PROSITE" id="PS50055"/>
    </source>
</evidence>
<evidence type="ECO:0000313" key="3">
    <source>
        <dbReference type="EMBL" id="VDL73201.1"/>
    </source>
</evidence>
<dbReference type="InterPro" id="IPR029021">
    <property type="entry name" value="Prot-tyrosine_phosphatase-like"/>
</dbReference>
<feature type="domain" description="Tyrosine-protein phosphatase" evidence="2">
    <location>
        <begin position="48"/>
        <end position="160"/>
    </location>
</feature>
<dbReference type="WBParaSite" id="NBR_0000961101-mRNA-1">
    <property type="protein sequence ID" value="NBR_0000961101-mRNA-1"/>
    <property type="gene ID" value="NBR_0000961101"/>
</dbReference>
<dbReference type="STRING" id="27835.A0A0N4Y1T8"/>
<dbReference type="InterPro" id="IPR052782">
    <property type="entry name" value="Oocyte-zygote_transition_reg"/>
</dbReference>
<gene>
    <name evidence="3" type="ORF">NBR_LOCUS9612</name>
</gene>
<evidence type="ECO:0000313" key="5">
    <source>
        <dbReference type="WBParaSite" id="NBR_0000961101-mRNA-1"/>
    </source>
</evidence>
<dbReference type="PROSITE" id="PS50055">
    <property type="entry name" value="TYR_PHOSPHATASE_PTP"/>
    <property type="match status" value="1"/>
</dbReference>
<dbReference type="PANTHER" id="PTHR46163:SF5">
    <property type="entry name" value="TYROSINE-PROTEIN PHOSPHATASE"/>
    <property type="match status" value="1"/>
</dbReference>
<name>A0A0N4Y1T8_NIPBR</name>
<protein>
    <submittedName>
        <fullName evidence="5">Tyrosine-protein phosphatase domain-containing protein</fullName>
    </submittedName>
</protein>
<dbReference type="Proteomes" id="UP000271162">
    <property type="component" value="Unassembled WGS sequence"/>
</dbReference>